<dbReference type="Proteomes" id="UP000009168">
    <property type="component" value="Unassembled WGS sequence"/>
</dbReference>
<proteinExistence type="predicted"/>
<gene>
    <name evidence="4" type="ORF">TTHERM_00500750</name>
</gene>
<feature type="coiled-coil region" evidence="2">
    <location>
        <begin position="721"/>
        <end position="758"/>
    </location>
</feature>
<dbReference type="RefSeq" id="XP_001022234.2">
    <property type="nucleotide sequence ID" value="XM_001022234.2"/>
</dbReference>
<evidence type="ECO:0000313" key="4">
    <source>
        <dbReference type="EMBL" id="EAS01989.2"/>
    </source>
</evidence>
<keyword evidence="1 2" id="KW-0175">Coiled coil</keyword>
<dbReference type="InterPro" id="IPR049270">
    <property type="entry name" value="CFAP58_CC"/>
</dbReference>
<dbReference type="PANTHER" id="PTHR32083">
    <property type="entry name" value="CILIA AND FLAGELLA-ASSOCIATED PROTEIN 58-RELATED"/>
    <property type="match status" value="1"/>
</dbReference>
<dbReference type="STRING" id="312017.I7LWJ2"/>
<sequence length="922" mass="109745">MADLNDLGDLKGHMAILLLQNFLERGKITKEVHDAMKEKFEFLHNSVVNSFKNQKQLPVRQKKLQVELKGKKEQLDEQQRRQEELEQQVKAIQAELKKFEAEVEMHIKVIDSMQNEQDKIQSSLFEKEMSIQEEEKYIRSKIQGEEDSLKTQIDRLKEELNKRQNTIEFETKHLNEQKLRIEVLKKENEEILNEISNKQNIILQIKDEPDRFQKKADMLLSACNLMEHDLAEIMEEISKRNKTIQELQERIQKYQEKYNEIIQKNQEDQQKIQEDKKSIKTLMDQVKENRLVLEEKLSERYKLSMEIKVKKKEKQNREDLIDTLKNQIELSKKLLKKQEHIKKKLKDSIFEQEMSIDKYVKQAQFILTEIKNQESVNGELIDENKLTEFKARQIMGKTNEKDSQKEQIAKQIVELEQQLTQQQQFEMAANKKIKTLTNMRESMARKASQAMSEVRETREELKIKELSILDLIKRHQETEFNLNAVKALYEEAKSARNKYVNMIQNSSQDLAELKEKIKISQNELEILKNEAFEKSQSLIQYSHTLQLQINLRDRENTHLNKLEFQRVQKKKIVDQNVNEIEKLNVTIQILEKDMTQLRKKYESAQESRNYTGVQLIDKNDELCVLYEKSNIQEKILKQGEFEIKDIEDQQRMLQIEIDEKKRQIEISLKQIDTVPRLASDVLSLKQELNMQKERYYELSDKLEDPTNKDRWRELGGEDPDKESLDARIKVFEERLNKKKEELLEKELILEEINNLSDKLRSEALDGRQVTLEVTERLNEFQFRLKKITRQMMATISELSMYQAIVIKLQKEREELQEQHEISKLRVQDGKPPTLESELEYQKMLRDKLSYQEERKLRLQREQLEKNFPAFATKTTAEHRVNAYVPDEIGIPKPYGAHAPFKPSTLVNQLRHYKKPEIKDIEI</sequence>
<dbReference type="OrthoDB" id="10262929at2759"/>
<dbReference type="InParanoid" id="I7LWJ2"/>
<feature type="coiled-coil region" evidence="2">
    <location>
        <begin position="573"/>
        <end position="607"/>
    </location>
</feature>
<dbReference type="AlphaFoldDB" id="I7LWJ2"/>
<keyword evidence="4" id="KW-0969">Cilium</keyword>
<dbReference type="EMBL" id="GG662548">
    <property type="protein sequence ID" value="EAS01989.2"/>
    <property type="molecule type" value="Genomic_DNA"/>
</dbReference>
<feature type="coiled-coil region" evidence="2">
    <location>
        <begin position="798"/>
        <end position="825"/>
    </location>
</feature>
<dbReference type="GO" id="GO:0005856">
    <property type="term" value="C:cytoskeleton"/>
    <property type="evidence" value="ECO:0007669"/>
    <property type="project" value="TreeGrafter"/>
</dbReference>
<dbReference type="Pfam" id="PF21771">
    <property type="entry name" value="CFAP58_CC"/>
    <property type="match status" value="1"/>
</dbReference>
<reference evidence="5" key="1">
    <citation type="journal article" date="2006" name="PLoS Biol.">
        <title>Macronuclear genome sequence of the ciliate Tetrahymena thermophila, a model eukaryote.</title>
        <authorList>
            <person name="Eisen J.A."/>
            <person name="Coyne R.S."/>
            <person name="Wu M."/>
            <person name="Wu D."/>
            <person name="Thiagarajan M."/>
            <person name="Wortman J.R."/>
            <person name="Badger J.H."/>
            <person name="Ren Q."/>
            <person name="Amedeo P."/>
            <person name="Jones K.M."/>
            <person name="Tallon L.J."/>
            <person name="Delcher A.L."/>
            <person name="Salzberg S.L."/>
            <person name="Silva J.C."/>
            <person name="Haas B.J."/>
            <person name="Majoros W.H."/>
            <person name="Farzad M."/>
            <person name="Carlton J.M."/>
            <person name="Smith R.K. Jr."/>
            <person name="Garg J."/>
            <person name="Pearlman R.E."/>
            <person name="Karrer K.M."/>
            <person name="Sun L."/>
            <person name="Manning G."/>
            <person name="Elde N.C."/>
            <person name="Turkewitz A.P."/>
            <person name="Asai D.J."/>
            <person name="Wilkes D.E."/>
            <person name="Wang Y."/>
            <person name="Cai H."/>
            <person name="Collins K."/>
            <person name="Stewart B.A."/>
            <person name="Lee S.R."/>
            <person name="Wilamowska K."/>
            <person name="Weinberg Z."/>
            <person name="Ruzzo W.L."/>
            <person name="Wloga D."/>
            <person name="Gaertig J."/>
            <person name="Frankel J."/>
            <person name="Tsao C.-C."/>
            <person name="Gorovsky M.A."/>
            <person name="Keeling P.J."/>
            <person name="Waller R.F."/>
            <person name="Patron N.J."/>
            <person name="Cherry J.M."/>
            <person name="Stover N.A."/>
            <person name="Krieger C.J."/>
            <person name="del Toro C."/>
            <person name="Ryder H.F."/>
            <person name="Williamson S.C."/>
            <person name="Barbeau R.A."/>
            <person name="Hamilton E.P."/>
            <person name="Orias E."/>
        </authorList>
    </citation>
    <scope>NUCLEOTIDE SEQUENCE [LARGE SCALE GENOMIC DNA]</scope>
    <source>
        <strain evidence="5">SB210</strain>
    </source>
</reference>
<protein>
    <submittedName>
        <fullName evidence="4">Coiled-coil flagellar protein, putative</fullName>
    </submittedName>
</protein>
<keyword evidence="4" id="KW-0966">Cell projection</keyword>
<accession>I7LWJ2</accession>
<evidence type="ECO:0000256" key="1">
    <source>
        <dbReference type="ARBA" id="ARBA00023054"/>
    </source>
</evidence>
<organism evidence="4 5">
    <name type="scientific">Tetrahymena thermophila (strain SB210)</name>
    <dbReference type="NCBI Taxonomy" id="312017"/>
    <lineage>
        <taxon>Eukaryota</taxon>
        <taxon>Sar</taxon>
        <taxon>Alveolata</taxon>
        <taxon>Ciliophora</taxon>
        <taxon>Intramacronucleata</taxon>
        <taxon>Oligohymenophorea</taxon>
        <taxon>Hymenostomatida</taxon>
        <taxon>Tetrahymenina</taxon>
        <taxon>Tetrahymenidae</taxon>
        <taxon>Tetrahymena</taxon>
    </lineage>
</organism>
<evidence type="ECO:0000313" key="5">
    <source>
        <dbReference type="Proteomes" id="UP000009168"/>
    </source>
</evidence>
<dbReference type="PANTHER" id="PTHR32083:SF34">
    <property type="entry name" value="COILED-COIL DOMAIN-CONTAINING PROTEIN 146"/>
    <property type="match status" value="1"/>
</dbReference>
<feature type="coiled-coil region" evidence="2">
    <location>
        <begin position="61"/>
        <end position="341"/>
    </location>
</feature>
<keyword evidence="4" id="KW-0282">Flagellum</keyword>
<evidence type="ECO:0000256" key="2">
    <source>
        <dbReference type="SAM" id="Coils"/>
    </source>
</evidence>
<feature type="domain" description="Cilia- and flagella-associated protein 58 central coiled coil" evidence="3">
    <location>
        <begin position="405"/>
        <end position="664"/>
    </location>
</feature>
<dbReference type="KEGG" id="tet:TTHERM_00500750"/>
<keyword evidence="5" id="KW-1185">Reference proteome</keyword>
<dbReference type="GeneID" id="7825586"/>
<name>I7LWJ2_TETTS</name>
<dbReference type="eggNOG" id="ENOG502QPM4">
    <property type="taxonomic scope" value="Eukaryota"/>
</dbReference>
<evidence type="ECO:0000259" key="3">
    <source>
        <dbReference type="Pfam" id="PF21771"/>
    </source>
</evidence>
<feature type="coiled-coil region" evidence="2">
    <location>
        <begin position="398"/>
        <end position="530"/>
    </location>
</feature>